<evidence type="ECO:0000313" key="3">
    <source>
        <dbReference type="Proteomes" id="UP000004848"/>
    </source>
</evidence>
<proteinExistence type="predicted"/>
<evidence type="ECO:0000313" key="2">
    <source>
        <dbReference type="EMBL" id="EAV46072.1"/>
    </source>
</evidence>
<protein>
    <recommendedName>
        <fullName evidence="4">Polymer-forming cytoskeletal protein</fullName>
    </recommendedName>
</protein>
<dbReference type="Proteomes" id="UP000004848">
    <property type="component" value="Unassembled WGS sequence"/>
</dbReference>
<accession>A0NLX7</accession>
<comment type="caution">
    <text evidence="2">The sequence shown here is derived from an EMBL/GenBank/DDBJ whole genome shotgun (WGS) entry which is preliminary data.</text>
</comment>
<dbReference type="AlphaFoldDB" id="A0NLX7"/>
<organism evidence="2 3">
    <name type="scientific">Roseibium aggregatum (strain ATCC 25650 / DSM 13394 / JCM 20685 / NBRC 16684 / NCIMB 2208 / IAM 12614 / B1)</name>
    <name type="common">Stappia aggregata</name>
    <dbReference type="NCBI Taxonomy" id="384765"/>
    <lineage>
        <taxon>Bacteria</taxon>
        <taxon>Pseudomonadati</taxon>
        <taxon>Pseudomonadota</taxon>
        <taxon>Alphaproteobacteria</taxon>
        <taxon>Hyphomicrobiales</taxon>
        <taxon>Stappiaceae</taxon>
        <taxon>Roseibium</taxon>
    </lineage>
</organism>
<name>A0NLX7_ROSAI</name>
<dbReference type="EMBL" id="AAUW01000001">
    <property type="protein sequence ID" value="EAV46072.1"/>
    <property type="molecule type" value="Genomic_DNA"/>
</dbReference>
<sequence length="60" mass="6181">MSGILNGDLIVWENSQVTFDGMINGTLRNRGGTATVVGKVSAVDDPSGSTVVSPDLQSSE</sequence>
<evidence type="ECO:0008006" key="4">
    <source>
        <dbReference type="Google" id="ProtNLM"/>
    </source>
</evidence>
<gene>
    <name evidence="2" type="ORF">SIAM614_09598</name>
</gene>
<feature type="compositionally biased region" description="Polar residues" evidence="1">
    <location>
        <begin position="47"/>
        <end position="60"/>
    </location>
</feature>
<evidence type="ECO:0000256" key="1">
    <source>
        <dbReference type="SAM" id="MobiDB-lite"/>
    </source>
</evidence>
<feature type="region of interest" description="Disordered" evidence="1">
    <location>
        <begin position="40"/>
        <end position="60"/>
    </location>
</feature>
<reference evidence="2 3" key="1">
    <citation type="submission" date="2006-05" db="EMBL/GenBank/DDBJ databases">
        <authorList>
            <person name="King G."/>
            <person name="Ferriera S."/>
            <person name="Johnson J."/>
            <person name="Kravitz S."/>
            <person name="Beeson K."/>
            <person name="Sutton G."/>
            <person name="Rogers Y.-H."/>
            <person name="Friedman R."/>
            <person name="Frazier M."/>
            <person name="Venter J.C."/>
        </authorList>
    </citation>
    <scope>NUCLEOTIDE SEQUENCE [LARGE SCALE GENOMIC DNA]</scope>
    <source>
        <strain evidence="3">ATCC 25650 / DSM 13394 / JCM 20685 / NBRC 16684 / NCIMB 2208 / IAM 12614 / B1</strain>
    </source>
</reference>